<evidence type="ECO:0000256" key="1">
    <source>
        <dbReference type="SAM" id="MobiDB-lite"/>
    </source>
</evidence>
<proteinExistence type="predicted"/>
<organism evidence="3 4">
    <name type="scientific">Riccia sorocarpa</name>
    <dbReference type="NCBI Taxonomy" id="122646"/>
    <lineage>
        <taxon>Eukaryota</taxon>
        <taxon>Viridiplantae</taxon>
        <taxon>Streptophyta</taxon>
        <taxon>Embryophyta</taxon>
        <taxon>Marchantiophyta</taxon>
        <taxon>Marchantiopsida</taxon>
        <taxon>Marchantiidae</taxon>
        <taxon>Marchantiales</taxon>
        <taxon>Ricciaceae</taxon>
        <taxon>Riccia</taxon>
    </lineage>
</organism>
<keyword evidence="4" id="KW-1185">Reference proteome</keyword>
<protein>
    <recommendedName>
        <fullName evidence="2">Retrovirus-related Pol polyprotein from transposon TNT 1-94-like beta-barrel domain-containing protein</fullName>
    </recommendedName>
</protein>
<evidence type="ECO:0000313" key="3">
    <source>
        <dbReference type="EMBL" id="KAL3677964.1"/>
    </source>
</evidence>
<reference evidence="3 4" key="1">
    <citation type="submission" date="2024-09" db="EMBL/GenBank/DDBJ databases">
        <title>Chromosome-scale assembly of Riccia sorocarpa.</title>
        <authorList>
            <person name="Paukszto L."/>
        </authorList>
    </citation>
    <scope>NUCLEOTIDE SEQUENCE [LARGE SCALE GENOMIC DNA]</scope>
    <source>
        <strain evidence="3">LP-2024</strain>
        <tissue evidence="3">Aerial parts of the thallus</tissue>
    </source>
</reference>
<gene>
    <name evidence="3" type="ORF">R1sor_020920</name>
</gene>
<comment type="caution">
    <text evidence="3">The sequence shown here is derived from an EMBL/GenBank/DDBJ whole genome shotgun (WGS) entry which is preliminary data.</text>
</comment>
<feature type="compositionally biased region" description="Basic and acidic residues" evidence="1">
    <location>
        <begin position="148"/>
        <end position="158"/>
    </location>
</feature>
<dbReference type="Proteomes" id="UP001633002">
    <property type="component" value="Unassembled WGS sequence"/>
</dbReference>
<feature type="region of interest" description="Disordered" evidence="1">
    <location>
        <begin position="139"/>
        <end position="164"/>
    </location>
</feature>
<dbReference type="AlphaFoldDB" id="A0ABD3GJS9"/>
<dbReference type="EMBL" id="JBJQOH010000007">
    <property type="protein sequence ID" value="KAL3677964.1"/>
    <property type="molecule type" value="Genomic_DNA"/>
</dbReference>
<sequence>MPPGLEVSIFLRTVKDLANELEEYGELLDDDLIVDQILNSLPEANDQFVSRQTDGDKLPSLAKLEQRLQAEEDRKKRREDTHTDEVLAVRFRRDKKQFKPKLGPCNRCSLPGQLAKDCYIDLDRLIAIRKEKEALAVLSERGTTSEKGSTDEQGKESESSDEDLELPGLAEALAALAVEDDDPMWLIDSGASSHLTNLSTALTTVKLANHISFVKSAGGEKHAVEGSGDVIFNINGIKFDNVLYIPSLKRNLLSVGRIADKDNLVIFDKNQCIVVSKLDPITVLARAYRDRAVPTQCEGISTRSP</sequence>
<accession>A0ABD3GJS9</accession>
<feature type="domain" description="Retrovirus-related Pol polyprotein from transposon TNT 1-94-like beta-barrel" evidence="2">
    <location>
        <begin position="185"/>
        <end position="261"/>
    </location>
</feature>
<dbReference type="Pfam" id="PF14223">
    <property type="entry name" value="Retrotran_gag_2"/>
    <property type="match status" value="1"/>
</dbReference>
<dbReference type="InterPro" id="IPR054722">
    <property type="entry name" value="PolX-like_BBD"/>
</dbReference>
<dbReference type="Pfam" id="PF22936">
    <property type="entry name" value="Pol_BBD"/>
    <property type="match status" value="1"/>
</dbReference>
<evidence type="ECO:0000313" key="4">
    <source>
        <dbReference type="Proteomes" id="UP001633002"/>
    </source>
</evidence>
<name>A0ABD3GJS9_9MARC</name>
<evidence type="ECO:0000259" key="2">
    <source>
        <dbReference type="Pfam" id="PF22936"/>
    </source>
</evidence>